<dbReference type="Proteomes" id="UP000825935">
    <property type="component" value="Chromosome 6"/>
</dbReference>
<dbReference type="AlphaFoldDB" id="A0A8T2UJ19"/>
<keyword evidence="4" id="KW-1185">Reference proteome</keyword>
<keyword evidence="1" id="KW-0805">Transcription regulation</keyword>
<dbReference type="OMA" id="PLCADNS"/>
<sequence>MPPLCADNSTLLACMPWQEAYVAIAQQFMQHAHSPSIFPYYTLPHATSPSHHFTSIDNGDFSGWQPTRTEDLGNSLYTDAACDFGPPVMDPSGSGMMISSLDSSIPEPEFLPSSPTVESYEDNEFLCSGTPELSQSFPSAHDVEELVEAVLSDADGETRNTSDVLELETPAEWFDCVMYDNDENVASCLGPNTCESTESSEPIGTSIDYLPCTSLDALPDAFTLMEEASKLCSSSWTEGSAHEIDSCMPKQKLPYEDPPPSCDVLDTCPRELMGLVTASPNVASKRLPSREVVTFHAKRSRSSEGRNPNVVTAEPCRMSPSLMNNCDRKRVQNQSSQVSNQGVKLMQLLLECAKAIENDRQKAETLIPQLKAQATRYGDPIQRLASYFTDALSKRLARAQGRGEVDHAKCECSAQELTLAYKAMNEACPYFTFAQLTANQAILEAIQGADRVHIVDFGISQGVQWAAMLQAIATQEGQKLPSQITITGVASPELRKNGESLAATGHRLSEFAQHFDLNLEFRQAPVALDDPMLSSNMFHIQDGEVVIVNFMLELCHLLDGAANEAVPHILNVAAKLSPCIVTLSEMDAPLNVGPFQKRFVSALYFFSAMFDSLEAGMNRDSMHRLCMERWFLGEYIHTMVGGHDNGPRRRWQTHAEWRKALEGAGFELQPLSNYAISQARILLLPFCESFTLNEQQGSLSLGWQHRPLLNVSAWTVKG</sequence>
<evidence type="ECO:0000313" key="3">
    <source>
        <dbReference type="EMBL" id="KAH7434688.1"/>
    </source>
</evidence>
<protein>
    <submittedName>
        <fullName evidence="3">Uncharacterized protein</fullName>
    </submittedName>
</protein>
<evidence type="ECO:0000256" key="2">
    <source>
        <dbReference type="ARBA" id="ARBA00023163"/>
    </source>
</evidence>
<dbReference type="PROSITE" id="PS50985">
    <property type="entry name" value="GRAS"/>
    <property type="match status" value="1"/>
</dbReference>
<dbReference type="Pfam" id="PF03514">
    <property type="entry name" value="GRAS"/>
    <property type="match status" value="1"/>
</dbReference>
<name>A0A8T2UJ19_CERRI</name>
<organism evidence="3 4">
    <name type="scientific">Ceratopteris richardii</name>
    <name type="common">Triangle waterfern</name>
    <dbReference type="NCBI Taxonomy" id="49495"/>
    <lineage>
        <taxon>Eukaryota</taxon>
        <taxon>Viridiplantae</taxon>
        <taxon>Streptophyta</taxon>
        <taxon>Embryophyta</taxon>
        <taxon>Tracheophyta</taxon>
        <taxon>Polypodiopsida</taxon>
        <taxon>Polypodiidae</taxon>
        <taxon>Polypodiales</taxon>
        <taxon>Pteridineae</taxon>
        <taxon>Pteridaceae</taxon>
        <taxon>Parkerioideae</taxon>
        <taxon>Ceratopteris</taxon>
    </lineage>
</organism>
<comment type="caution">
    <text evidence="3">The sequence shown here is derived from an EMBL/GenBank/DDBJ whole genome shotgun (WGS) entry which is preliminary data.</text>
</comment>
<proteinExistence type="predicted"/>
<reference evidence="3" key="1">
    <citation type="submission" date="2021-08" db="EMBL/GenBank/DDBJ databases">
        <title>WGS assembly of Ceratopteris richardii.</title>
        <authorList>
            <person name="Marchant D.B."/>
            <person name="Chen G."/>
            <person name="Jenkins J."/>
            <person name="Shu S."/>
            <person name="Leebens-Mack J."/>
            <person name="Grimwood J."/>
            <person name="Schmutz J."/>
            <person name="Soltis P."/>
            <person name="Soltis D."/>
            <person name="Chen Z.-H."/>
        </authorList>
    </citation>
    <scope>NUCLEOTIDE SEQUENCE</scope>
    <source>
        <strain evidence="3">Whitten #5841</strain>
        <tissue evidence="3">Leaf</tissue>
    </source>
</reference>
<dbReference type="EMBL" id="CM035411">
    <property type="protein sequence ID" value="KAH7434688.1"/>
    <property type="molecule type" value="Genomic_DNA"/>
</dbReference>
<gene>
    <name evidence="3" type="ORF">KP509_06G030600</name>
</gene>
<dbReference type="InterPro" id="IPR005202">
    <property type="entry name" value="TF_GRAS"/>
</dbReference>
<evidence type="ECO:0000313" key="4">
    <source>
        <dbReference type="Proteomes" id="UP000825935"/>
    </source>
</evidence>
<dbReference type="PANTHER" id="PTHR31636">
    <property type="entry name" value="OSJNBA0084A10.13 PROTEIN-RELATED"/>
    <property type="match status" value="1"/>
</dbReference>
<accession>A0A8T2UJ19</accession>
<evidence type="ECO:0000256" key="1">
    <source>
        <dbReference type="ARBA" id="ARBA00023015"/>
    </source>
</evidence>
<keyword evidence="2" id="KW-0804">Transcription</keyword>
<dbReference type="OrthoDB" id="1890360at2759"/>